<keyword evidence="1" id="KW-1133">Transmembrane helix</keyword>
<organism evidence="4 5">
    <name type="scientific">Aquirufa regiilacus</name>
    <dbReference type="NCBI Taxonomy" id="3024868"/>
    <lineage>
        <taxon>Bacteria</taxon>
        <taxon>Pseudomonadati</taxon>
        <taxon>Bacteroidota</taxon>
        <taxon>Cytophagia</taxon>
        <taxon>Cytophagales</taxon>
        <taxon>Flectobacillaceae</taxon>
        <taxon>Aquirufa</taxon>
    </lineage>
</organism>
<dbReference type="NCBIfam" id="TIGR03521">
    <property type="entry name" value="GldG"/>
    <property type="match status" value="1"/>
</dbReference>
<evidence type="ECO:0000259" key="3">
    <source>
        <dbReference type="Pfam" id="PF23357"/>
    </source>
</evidence>
<evidence type="ECO:0000313" key="5">
    <source>
        <dbReference type="Proteomes" id="UP001249959"/>
    </source>
</evidence>
<dbReference type="InterPro" id="IPR019196">
    <property type="entry name" value="ABC_transp_unknown"/>
</dbReference>
<proteinExistence type="predicted"/>
<dbReference type="RefSeq" id="WP_316070901.1">
    <property type="nucleotide sequence ID" value="NZ_JAVNWW010000008.1"/>
</dbReference>
<feature type="domain" description="DUF7088" evidence="3">
    <location>
        <begin position="32"/>
        <end position="143"/>
    </location>
</feature>
<protein>
    <submittedName>
        <fullName evidence="4">Gliding motility-associated ABC transporter substrate-binding protein GldG</fullName>
    </submittedName>
</protein>
<name>A0ABU3TUX7_9BACT</name>
<dbReference type="Pfam" id="PF23357">
    <property type="entry name" value="DUF7088"/>
    <property type="match status" value="1"/>
</dbReference>
<keyword evidence="5" id="KW-1185">Reference proteome</keyword>
<evidence type="ECO:0000256" key="1">
    <source>
        <dbReference type="SAM" id="Phobius"/>
    </source>
</evidence>
<evidence type="ECO:0000313" key="4">
    <source>
        <dbReference type="EMBL" id="MDU0809655.1"/>
    </source>
</evidence>
<evidence type="ECO:0000259" key="2">
    <source>
        <dbReference type="Pfam" id="PF09822"/>
    </source>
</evidence>
<feature type="domain" description="ABC-type uncharacterised transport system" evidence="2">
    <location>
        <begin position="190"/>
        <end position="491"/>
    </location>
</feature>
<dbReference type="InterPro" id="IPR055396">
    <property type="entry name" value="DUF7088"/>
</dbReference>
<keyword evidence="1" id="KW-0472">Membrane</keyword>
<dbReference type="Proteomes" id="UP001249959">
    <property type="component" value="Unassembled WGS sequence"/>
</dbReference>
<keyword evidence="1" id="KW-0812">Transmembrane</keyword>
<dbReference type="InterPro" id="IPR019863">
    <property type="entry name" value="Motility-assoc_ABC-rel_GldG"/>
</dbReference>
<dbReference type="Pfam" id="PF09822">
    <property type="entry name" value="ABC_transp_aux"/>
    <property type="match status" value="1"/>
</dbReference>
<sequence length="555" mass="61067">MKNIRAWILFISAGLLLLLASPYILVRWDLSEEKKFTLSESTISTLQALDGPIRIKVYLAGKDLPGGFKRLQKASFAILQDIQRSSPQTISIETIDLYEAYPDASLREQQIFQLDSLGLPPTNLVNNEGGKQVQQMVFPGLVIEKGDKKTGVLLLKGNQLASSQEVLNQSVEGLEYEIMKGIQSLMDTARKKIGFFLDYSRVPAIKQLGLIASLRKSYDLYPVDLSASSTLVGLDAICVIQPDRKFSPTDQFKIDQFLVKGGKGIFFLEGVRVDTIQGQGLVSSPMDVGLEEMLYRYGLRLNANWVKDAQLSGMIPLEVGNFGNKANLQLMPWPAFPLLTGNPASVITKNLDAIYGKFVSSIDTVSGSSGLKKTPLLVTSAYTQAQKAPATLPFASSGKDFNPAQYTSGPQVISYLLEGQFKSIFANRPLPQDSLANGFVAQGQQAGGLIVVGDGDLALNGIDPNTKGPTPLGFDPFAKHTFANRDFILNAFHYLLDDQKALLARNKNIRLRPLDMVKVQEGRSYYQFLNVLVPVGFGILISLLVILYRKRKYRA</sequence>
<accession>A0ABU3TUX7</accession>
<comment type="caution">
    <text evidence="4">The sequence shown here is derived from an EMBL/GenBank/DDBJ whole genome shotgun (WGS) entry which is preliminary data.</text>
</comment>
<feature type="transmembrane region" description="Helical" evidence="1">
    <location>
        <begin position="525"/>
        <end position="548"/>
    </location>
</feature>
<dbReference type="EMBL" id="JAVNWW010000008">
    <property type="protein sequence ID" value="MDU0809655.1"/>
    <property type="molecule type" value="Genomic_DNA"/>
</dbReference>
<reference evidence="4 5" key="1">
    <citation type="submission" date="2023-09" db="EMBL/GenBank/DDBJ databases">
        <title>Aquirufa genomes.</title>
        <authorList>
            <person name="Pitt A."/>
        </authorList>
    </citation>
    <scope>NUCLEOTIDE SEQUENCE [LARGE SCALE GENOMIC DNA]</scope>
    <source>
        <strain evidence="4 5">LEOWEIH-7C</strain>
    </source>
</reference>
<gene>
    <name evidence="4" type="primary">gldG</name>
    <name evidence="4" type="ORF">PQG45_11510</name>
</gene>